<accession>A0A3M0ABS5</accession>
<evidence type="ECO:0000256" key="8">
    <source>
        <dbReference type="ARBA" id="ARBA00022989"/>
    </source>
</evidence>
<evidence type="ECO:0000259" key="10">
    <source>
        <dbReference type="PROSITE" id="PS52015"/>
    </source>
</evidence>
<evidence type="ECO:0000256" key="1">
    <source>
        <dbReference type="ARBA" id="ARBA00004383"/>
    </source>
</evidence>
<keyword evidence="9" id="KW-0472">Membrane</keyword>
<evidence type="ECO:0000256" key="9">
    <source>
        <dbReference type="ARBA" id="ARBA00023136"/>
    </source>
</evidence>
<evidence type="ECO:0000313" key="12">
    <source>
        <dbReference type="Proteomes" id="UP000267187"/>
    </source>
</evidence>
<keyword evidence="12" id="KW-1185">Reference proteome</keyword>
<dbReference type="SUPFAM" id="SSF74653">
    <property type="entry name" value="TolA/TonB C-terminal domain"/>
    <property type="match status" value="1"/>
</dbReference>
<dbReference type="Proteomes" id="UP000267187">
    <property type="component" value="Unassembled WGS sequence"/>
</dbReference>
<dbReference type="InterPro" id="IPR037682">
    <property type="entry name" value="TonB_C"/>
</dbReference>
<dbReference type="Gene3D" id="3.30.1150.10">
    <property type="match status" value="1"/>
</dbReference>
<keyword evidence="3" id="KW-0813">Transport</keyword>
<evidence type="ECO:0000256" key="2">
    <source>
        <dbReference type="ARBA" id="ARBA00006555"/>
    </source>
</evidence>
<keyword evidence="4" id="KW-1003">Cell membrane</keyword>
<organism evidence="11 12">
    <name type="scientific">Umboniibacter marinipuniceus</name>
    <dbReference type="NCBI Taxonomy" id="569599"/>
    <lineage>
        <taxon>Bacteria</taxon>
        <taxon>Pseudomonadati</taxon>
        <taxon>Pseudomonadota</taxon>
        <taxon>Gammaproteobacteria</taxon>
        <taxon>Cellvibrionales</taxon>
        <taxon>Cellvibrionaceae</taxon>
        <taxon>Umboniibacter</taxon>
    </lineage>
</organism>
<feature type="domain" description="TonB C-terminal" evidence="10">
    <location>
        <begin position="40"/>
        <end position="137"/>
    </location>
</feature>
<keyword evidence="6" id="KW-0812">Transmembrane</keyword>
<dbReference type="RefSeq" id="WP_121875933.1">
    <property type="nucleotide sequence ID" value="NZ_REFJ01000001.1"/>
</dbReference>
<dbReference type="Pfam" id="PF03544">
    <property type="entry name" value="TonB_C"/>
    <property type="match status" value="1"/>
</dbReference>
<comment type="subcellular location">
    <subcellularLocation>
        <location evidence="1">Cell inner membrane</location>
        <topology evidence="1">Single-pass membrane protein</topology>
        <orientation evidence="1">Periplasmic side</orientation>
    </subcellularLocation>
</comment>
<dbReference type="GO" id="GO:0055085">
    <property type="term" value="P:transmembrane transport"/>
    <property type="evidence" value="ECO:0007669"/>
    <property type="project" value="InterPro"/>
</dbReference>
<evidence type="ECO:0000256" key="7">
    <source>
        <dbReference type="ARBA" id="ARBA00022927"/>
    </source>
</evidence>
<name>A0A3M0ABS5_9GAMM</name>
<comment type="similarity">
    <text evidence="2">Belongs to the TonB family.</text>
</comment>
<evidence type="ECO:0000256" key="6">
    <source>
        <dbReference type="ARBA" id="ARBA00022692"/>
    </source>
</evidence>
<dbReference type="PROSITE" id="PS52015">
    <property type="entry name" value="TONB_CTD"/>
    <property type="match status" value="1"/>
</dbReference>
<keyword evidence="7" id="KW-0653">Protein transport</keyword>
<protein>
    <submittedName>
        <fullName evidence="11">TonB family protein</fullName>
    </submittedName>
</protein>
<gene>
    <name evidence="11" type="ORF">DFR27_0562</name>
</gene>
<reference evidence="11 12" key="1">
    <citation type="submission" date="2018-10" db="EMBL/GenBank/DDBJ databases">
        <title>Genomic Encyclopedia of Type Strains, Phase IV (KMG-IV): sequencing the most valuable type-strain genomes for metagenomic binning, comparative biology and taxonomic classification.</title>
        <authorList>
            <person name="Goeker M."/>
        </authorList>
    </citation>
    <scope>NUCLEOTIDE SEQUENCE [LARGE SCALE GENOMIC DNA]</scope>
    <source>
        <strain evidence="11 12">DSM 25080</strain>
    </source>
</reference>
<evidence type="ECO:0000256" key="3">
    <source>
        <dbReference type="ARBA" id="ARBA00022448"/>
    </source>
</evidence>
<evidence type="ECO:0000256" key="4">
    <source>
        <dbReference type="ARBA" id="ARBA00022475"/>
    </source>
</evidence>
<dbReference type="NCBIfam" id="TIGR01352">
    <property type="entry name" value="tonB_Cterm"/>
    <property type="match status" value="1"/>
</dbReference>
<dbReference type="GO" id="GO:0015031">
    <property type="term" value="P:protein transport"/>
    <property type="evidence" value="ECO:0007669"/>
    <property type="project" value="UniProtKB-KW"/>
</dbReference>
<dbReference type="InterPro" id="IPR051045">
    <property type="entry name" value="TonB-dependent_transducer"/>
</dbReference>
<dbReference type="GO" id="GO:0005886">
    <property type="term" value="C:plasma membrane"/>
    <property type="evidence" value="ECO:0007669"/>
    <property type="project" value="UniProtKB-SubCell"/>
</dbReference>
<dbReference type="InterPro" id="IPR006260">
    <property type="entry name" value="TonB/TolA_C"/>
</dbReference>
<evidence type="ECO:0000313" key="11">
    <source>
        <dbReference type="EMBL" id="RMA82611.1"/>
    </source>
</evidence>
<keyword evidence="8" id="KW-1133">Transmembrane helix</keyword>
<dbReference type="AlphaFoldDB" id="A0A3M0ABS5"/>
<proteinExistence type="inferred from homology"/>
<sequence length="360" mass="39531">MLTSLIFSLATAATNPVELKQDESISTTPSEHVVQLSAQSEFVAPVAIQKFAPQFPRQELREGREGWAVVSYVVDTQGNVVNAVIDDSSGSRYFERAAIAAALKAKYEPATLNGEAIESCDNANMFTFEFQNSDGSPSNDGGSRRYRTANNAAVEAYQQANWTEFSAAVAELAEISRGSFYEEANFQMLNGLDLELRNEPTEALKAYQKAVNWGVERLSMDNAAVVVKQGFALLLDTEDYVGAVDWAAGIPEEWREVPQIMEVIALGDQINAQLEQREYVVANASLGERGAWSKKLARPVFELAVNEGEVSAFELRCSGKFKRYDYTGQGAFTIPSSWGECSLRLEGSTNANVSVYQFNS</sequence>
<evidence type="ECO:0000256" key="5">
    <source>
        <dbReference type="ARBA" id="ARBA00022519"/>
    </source>
</evidence>
<dbReference type="PANTHER" id="PTHR33446">
    <property type="entry name" value="PROTEIN TONB-RELATED"/>
    <property type="match status" value="1"/>
</dbReference>
<comment type="caution">
    <text evidence="11">The sequence shown here is derived from an EMBL/GenBank/DDBJ whole genome shotgun (WGS) entry which is preliminary data.</text>
</comment>
<dbReference type="EMBL" id="REFJ01000001">
    <property type="protein sequence ID" value="RMA82611.1"/>
    <property type="molecule type" value="Genomic_DNA"/>
</dbReference>
<keyword evidence="5" id="KW-0997">Cell inner membrane</keyword>
<dbReference type="OrthoDB" id="5956919at2"/>